<evidence type="ECO:0000313" key="4">
    <source>
        <dbReference type="Proteomes" id="UP000439424"/>
    </source>
</evidence>
<evidence type="ECO:0000313" key="3">
    <source>
        <dbReference type="EMBL" id="MVM93420.1"/>
    </source>
</evidence>
<dbReference type="AlphaFoldDB" id="A0A6I4HRA5"/>
<comment type="caution">
    <text evidence="3">The sequence shown here is derived from an EMBL/GenBank/DDBJ whole genome shotgun (WGS) entry which is preliminary data.</text>
</comment>
<gene>
    <name evidence="3" type="ORF">GNY86_17945</name>
</gene>
<evidence type="ECO:0000256" key="1">
    <source>
        <dbReference type="ARBA" id="ARBA00022801"/>
    </source>
</evidence>
<proteinExistence type="predicted"/>
<dbReference type="InterPro" id="IPR005181">
    <property type="entry name" value="SASA"/>
</dbReference>
<evidence type="ECO:0000259" key="2">
    <source>
        <dbReference type="Pfam" id="PF03629"/>
    </source>
</evidence>
<dbReference type="Gene3D" id="3.40.50.1110">
    <property type="entry name" value="SGNH hydrolase"/>
    <property type="match status" value="1"/>
</dbReference>
<dbReference type="EMBL" id="WPIP01000205">
    <property type="protein sequence ID" value="MVM93420.1"/>
    <property type="molecule type" value="Genomic_DNA"/>
</dbReference>
<dbReference type="SUPFAM" id="SSF52266">
    <property type="entry name" value="SGNH hydrolase"/>
    <property type="match status" value="1"/>
</dbReference>
<dbReference type="RefSeq" id="WP_074376228.1">
    <property type="nucleotide sequence ID" value="NZ_JACDYK010000005.1"/>
</dbReference>
<keyword evidence="1" id="KW-0378">Hydrolase</keyword>
<dbReference type="Pfam" id="PF03629">
    <property type="entry name" value="SASA"/>
    <property type="match status" value="1"/>
</dbReference>
<feature type="domain" description="Sialate O-acetylesterase" evidence="2">
    <location>
        <begin position="304"/>
        <end position="465"/>
    </location>
</feature>
<reference evidence="3 4" key="1">
    <citation type="submission" date="2019-11" db="EMBL/GenBank/DDBJ databases">
        <title>Multidrug-resistant Acinetobacter baumannii moving toward extensively drug-resistant over fifteen years in South of Brazil.</title>
        <authorList>
            <person name="Fedrigo N.H."/>
            <person name="Cerdeira L."/>
            <person name="Fuga B."/>
            <person name="Marini P.V.B."/>
            <person name="Shinohara D.R."/>
            <person name="Carrara-Marroni F.E."/>
            <person name="Lincopan N."/>
            <person name="Tognim M.C.B."/>
        </authorList>
    </citation>
    <scope>NUCLEOTIDE SEQUENCE [LARGE SCALE GENOMIC DNA]</scope>
    <source>
        <strain evidence="3 4">Ac576</strain>
    </source>
</reference>
<dbReference type="Proteomes" id="UP000439424">
    <property type="component" value="Unassembled WGS sequence"/>
</dbReference>
<dbReference type="PANTHER" id="PTHR31988">
    <property type="entry name" value="ESTERASE, PUTATIVE (DUF303)-RELATED"/>
    <property type="match status" value="1"/>
</dbReference>
<name>A0A6I4HRA5_ACIBA</name>
<organism evidence="3 4">
    <name type="scientific">Acinetobacter baumannii</name>
    <dbReference type="NCBI Taxonomy" id="470"/>
    <lineage>
        <taxon>Bacteria</taxon>
        <taxon>Pseudomonadati</taxon>
        <taxon>Pseudomonadota</taxon>
        <taxon>Gammaproteobacteria</taxon>
        <taxon>Moraxellales</taxon>
        <taxon>Moraxellaceae</taxon>
        <taxon>Acinetobacter</taxon>
        <taxon>Acinetobacter calcoaceticus/baumannii complex</taxon>
    </lineage>
</organism>
<dbReference type="InterPro" id="IPR052940">
    <property type="entry name" value="Carb_Esterase_6"/>
</dbReference>
<dbReference type="GO" id="GO:0016788">
    <property type="term" value="F:hydrolase activity, acting on ester bonds"/>
    <property type="evidence" value="ECO:0007669"/>
    <property type="project" value="UniProtKB-ARBA"/>
</dbReference>
<dbReference type="InterPro" id="IPR036514">
    <property type="entry name" value="SGNH_hydro_sf"/>
</dbReference>
<sequence length="605" mass="66580">MAVPDKDALIGPTVTEAQFKTNLGAIVDFIKPIESQSPNYATTALLTASRPVKNQSYAKALDTGKVWYWNKPAGSPEGNYWVETELSDLDQAITYTDGQFNLAIKRAVFETLSQLFGLAKSDDPTKIGVLLDGVGRILLGYDLEKDTGIYAGMLEQVVEIVPGLKIYNDGRYLGLLADSERRILIGYDMLNDLPIIAGLDELINGAGGINKKPEVKAYNHLLFYGQSLSVGATATTILSTSQPYSNKTFSTGPRMDSAATSVIPLVEQFNNPSSDGYDNRGETCCSGAANYASRAMMLENGIDPKDHVIFASTAGHGGYRIDQLEKGTDWYNFFIEHVSEAKRLNGEDYKVQVVCWVQGENDAVSSVQTSYEVYRQKLLKLQSDASADIKAITGQTDEVKFITYQMSYAARTWEKQALVQLHLCQQSDKFLMATPMYHMPYAIDNIHLTNVGYKWLSAYFGRAYKQLVVDNRKPDFINPKVAQLIGDEIHINFDVPKVPLVLDTTTLALTTDHGFKVLVNGSKATISNIATQEDKVILKISEPPTGEVKVRYALDYLGTGINLTGGASGNLRDSTTDSIEIAGVERPLYHVCPHFELTAFTDKGI</sequence>
<protein>
    <recommendedName>
        <fullName evidence="2">Sialate O-acetylesterase domain-containing protein</fullName>
    </recommendedName>
</protein>
<dbReference type="PANTHER" id="PTHR31988:SF19">
    <property type="entry name" value="9-O-ACETYL-N-ACETYLNEURAMINIC ACID DEACETYLASE-RELATED"/>
    <property type="match status" value="1"/>
</dbReference>
<accession>A0A6I4HRA5</accession>